<gene>
    <name evidence="2" type="ORF">PHYBOEH_006002</name>
</gene>
<proteinExistence type="predicted"/>
<dbReference type="AlphaFoldDB" id="A0A8T1WQ28"/>
<feature type="region of interest" description="Disordered" evidence="1">
    <location>
        <begin position="149"/>
        <end position="235"/>
    </location>
</feature>
<protein>
    <submittedName>
        <fullName evidence="2">Uncharacterized protein</fullName>
    </submittedName>
</protein>
<name>A0A8T1WQ28_9STRA</name>
<reference evidence="2" key="1">
    <citation type="submission" date="2021-02" db="EMBL/GenBank/DDBJ databases">
        <authorList>
            <person name="Palmer J.M."/>
        </authorList>
    </citation>
    <scope>NUCLEOTIDE SEQUENCE</scope>
    <source>
        <strain evidence="2">SCRP23</strain>
    </source>
</reference>
<accession>A0A8T1WQ28</accession>
<organism evidence="2 3">
    <name type="scientific">Phytophthora boehmeriae</name>
    <dbReference type="NCBI Taxonomy" id="109152"/>
    <lineage>
        <taxon>Eukaryota</taxon>
        <taxon>Sar</taxon>
        <taxon>Stramenopiles</taxon>
        <taxon>Oomycota</taxon>
        <taxon>Peronosporomycetes</taxon>
        <taxon>Peronosporales</taxon>
        <taxon>Peronosporaceae</taxon>
        <taxon>Phytophthora</taxon>
    </lineage>
</organism>
<dbReference type="Proteomes" id="UP000693981">
    <property type="component" value="Unassembled WGS sequence"/>
</dbReference>
<evidence type="ECO:0000313" key="3">
    <source>
        <dbReference type="Proteomes" id="UP000693981"/>
    </source>
</evidence>
<keyword evidence="3" id="KW-1185">Reference proteome</keyword>
<comment type="caution">
    <text evidence="2">The sequence shown here is derived from an EMBL/GenBank/DDBJ whole genome shotgun (WGS) entry which is preliminary data.</text>
</comment>
<evidence type="ECO:0000256" key="1">
    <source>
        <dbReference type="SAM" id="MobiDB-lite"/>
    </source>
</evidence>
<dbReference type="EMBL" id="JAGDFL010000312">
    <property type="protein sequence ID" value="KAG7393819.1"/>
    <property type="molecule type" value="Genomic_DNA"/>
</dbReference>
<feature type="compositionally biased region" description="Basic residues" evidence="1">
    <location>
        <begin position="212"/>
        <end position="235"/>
    </location>
</feature>
<dbReference type="OrthoDB" id="76009at2759"/>
<feature type="compositionally biased region" description="Basic residues" evidence="1">
    <location>
        <begin position="159"/>
        <end position="168"/>
    </location>
</feature>
<evidence type="ECO:0000313" key="2">
    <source>
        <dbReference type="EMBL" id="KAG7393819.1"/>
    </source>
</evidence>
<sequence>MLSRSFEEEAEAPRWLLFVRQEEQEDADTCIVCTAVVTTSVHENGDDARPRNVVAELRVDDTTLEKHIDEMGIEEEVSTFWELVVETLEERRNVKLVVEKQSDEAIKVLLELHYTLGETSRKGVFELPLVATNVAQSVVNLLKSVHDAPPQPVISKEQRMKRAVKKRTLSGAVKDGGANAARTTASQESGTGSTSQSSDNGPAPPAINPSVFKRRHMPTGTTRRKGPRGAKLAKS</sequence>
<feature type="compositionally biased region" description="Low complexity" evidence="1">
    <location>
        <begin position="183"/>
        <end position="198"/>
    </location>
</feature>